<keyword evidence="5" id="KW-0408">Iron</keyword>
<dbReference type="GO" id="GO:0020037">
    <property type="term" value="F:heme binding"/>
    <property type="evidence" value="ECO:0007669"/>
    <property type="project" value="InterPro"/>
</dbReference>
<dbReference type="PANTHER" id="PTHR46206">
    <property type="entry name" value="CYTOCHROME P450"/>
    <property type="match status" value="1"/>
</dbReference>
<evidence type="ECO:0000313" key="8">
    <source>
        <dbReference type="Proteomes" id="UP000008493"/>
    </source>
</evidence>
<dbReference type="AlphaFoldDB" id="K5XIQ6"/>
<dbReference type="InterPro" id="IPR001128">
    <property type="entry name" value="Cyt_P450"/>
</dbReference>
<dbReference type="GeneID" id="18822052"/>
<evidence type="ECO:0000256" key="5">
    <source>
        <dbReference type="ARBA" id="ARBA00023004"/>
    </source>
</evidence>
<dbReference type="OrthoDB" id="1844152at2759"/>
<dbReference type="Pfam" id="PF00067">
    <property type="entry name" value="p450"/>
    <property type="match status" value="1"/>
</dbReference>
<evidence type="ECO:0000256" key="2">
    <source>
        <dbReference type="ARBA" id="ARBA00010617"/>
    </source>
</evidence>
<evidence type="ECO:0000256" key="4">
    <source>
        <dbReference type="ARBA" id="ARBA00023002"/>
    </source>
</evidence>
<evidence type="ECO:0000256" key="6">
    <source>
        <dbReference type="SAM" id="Phobius"/>
    </source>
</evidence>
<dbReference type="EMBL" id="JH971386">
    <property type="protein sequence ID" value="EKM83197.1"/>
    <property type="molecule type" value="Genomic_DNA"/>
</dbReference>
<keyword evidence="4" id="KW-0560">Oxidoreductase</keyword>
<evidence type="ECO:0000256" key="1">
    <source>
        <dbReference type="ARBA" id="ARBA00001971"/>
    </source>
</evidence>
<reference evidence="8" key="1">
    <citation type="journal article" date="2012" name="Proc. Natl. Acad. Sci. U.S.A.">
        <title>Genome sequence of the button mushroom Agaricus bisporus reveals mechanisms governing adaptation to a humic-rich ecological niche.</title>
        <authorList>
            <person name="Morin E."/>
            <person name="Kohler A."/>
            <person name="Baker A.R."/>
            <person name="Foulongne-Oriol M."/>
            <person name="Lombard V."/>
            <person name="Nagy L.G."/>
            <person name="Ohm R.A."/>
            <person name="Patyshakuliyeva A."/>
            <person name="Brun A."/>
            <person name="Aerts A.L."/>
            <person name="Bailey A.M."/>
            <person name="Billette C."/>
            <person name="Coutinho P.M."/>
            <person name="Deakin G."/>
            <person name="Doddapaneni H."/>
            <person name="Floudas D."/>
            <person name="Grimwood J."/>
            <person name="Hilden K."/>
            <person name="Kuees U."/>
            <person name="LaButti K.M."/>
            <person name="Lapidus A."/>
            <person name="Lindquist E.A."/>
            <person name="Lucas S.M."/>
            <person name="Murat C."/>
            <person name="Riley R.W."/>
            <person name="Salamov A.A."/>
            <person name="Schmutz J."/>
            <person name="Subramanian V."/>
            <person name="Woesten H.A.B."/>
            <person name="Xu J."/>
            <person name="Eastwood D.C."/>
            <person name="Foster G.D."/>
            <person name="Sonnenberg A.S."/>
            <person name="Cullen D."/>
            <person name="de Vries R.P."/>
            <person name="Lundell T."/>
            <person name="Hibbett D.S."/>
            <person name="Henrissat B."/>
            <person name="Burton K.S."/>
            <person name="Kerrigan R.W."/>
            <person name="Challen M.P."/>
            <person name="Grigoriev I.V."/>
            <person name="Martin F."/>
        </authorList>
    </citation>
    <scope>NUCLEOTIDE SEQUENCE [LARGE SCALE GENOMIC DNA]</scope>
    <source>
        <strain evidence="8">JB137-S8 / ATCC MYA-4627 / FGSC 10392</strain>
    </source>
</reference>
<dbReference type="InterPro" id="IPR036396">
    <property type="entry name" value="Cyt_P450_sf"/>
</dbReference>
<comment type="similarity">
    <text evidence="2">Belongs to the cytochrome P450 family.</text>
</comment>
<name>K5XIQ6_AGABU</name>
<keyword evidence="3" id="KW-0479">Metal-binding</keyword>
<keyword evidence="8" id="KW-1185">Reference proteome</keyword>
<dbReference type="SUPFAM" id="SSF48264">
    <property type="entry name" value="Cytochrome P450"/>
    <property type="match status" value="1"/>
</dbReference>
<dbReference type="Gene3D" id="1.10.630.10">
    <property type="entry name" value="Cytochrome P450"/>
    <property type="match status" value="1"/>
</dbReference>
<dbReference type="CDD" id="cd11041">
    <property type="entry name" value="CYP503A1-like"/>
    <property type="match status" value="1"/>
</dbReference>
<dbReference type="HOGENOM" id="CLU_022195_0_2_1"/>
<dbReference type="Proteomes" id="UP000008493">
    <property type="component" value="Unassembled WGS sequence"/>
</dbReference>
<comment type="cofactor">
    <cofactor evidence="1">
        <name>heme</name>
        <dbReference type="ChEBI" id="CHEBI:30413"/>
    </cofactor>
</comment>
<keyword evidence="6" id="KW-0472">Membrane</keyword>
<dbReference type="InParanoid" id="K5XIQ6"/>
<proteinExistence type="inferred from homology"/>
<dbReference type="GO" id="GO:0016705">
    <property type="term" value="F:oxidoreductase activity, acting on paired donors, with incorporation or reduction of molecular oxygen"/>
    <property type="evidence" value="ECO:0007669"/>
    <property type="project" value="InterPro"/>
</dbReference>
<sequence>MDIPLLSYGSVLPQVFVILAVAYGTWKYIKAKTSPLNSIPAVGYSGMLTSYLTAFEFLQHGGDLVKEGFDKYPDQAFRVANLSQWLVVLSGTQFVDDVRKAPTDVLSASVALWEKMQFKYTLGLGLEHKYHVATIRTPLTRSMVDRFSDIRDETVESFKECRRSGYLDVIQIFIPEVAKAGIIINSFPSFLRPLVGRYMTQVHKTVQRTIEYLGPTLEDRLKKDRELGFDRPNRPNDLMTWLFETAKHEHHFSVRDLALRILTINFTAIHTTSMTLTNALYDLAIHPEYVKLMREEIEAIISEDGWTKFAMQWMRKVDSFSKESQRLNTLEHVGMFRKVMKDYTLSGGTVLPAGTDICFASRYISRDERSFPDGQTFRGFRFTEMNDGDSNTKWFL</sequence>
<evidence type="ECO:0008006" key="9">
    <source>
        <dbReference type="Google" id="ProtNLM"/>
    </source>
</evidence>
<dbReference type="GO" id="GO:0004497">
    <property type="term" value="F:monooxygenase activity"/>
    <property type="evidence" value="ECO:0007669"/>
    <property type="project" value="InterPro"/>
</dbReference>
<keyword evidence="6" id="KW-1133">Transmembrane helix</keyword>
<dbReference type="KEGG" id="abp:AGABI1DRAFT104918"/>
<keyword evidence="6" id="KW-0812">Transmembrane</keyword>
<dbReference type="GO" id="GO:0005506">
    <property type="term" value="F:iron ion binding"/>
    <property type="evidence" value="ECO:0007669"/>
    <property type="project" value="InterPro"/>
</dbReference>
<feature type="transmembrane region" description="Helical" evidence="6">
    <location>
        <begin position="6"/>
        <end position="26"/>
    </location>
</feature>
<dbReference type="RefSeq" id="XP_007326999.1">
    <property type="nucleotide sequence ID" value="XM_007326937.1"/>
</dbReference>
<dbReference type="OMA" id="INAFNCA"/>
<dbReference type="eggNOG" id="KOG0156">
    <property type="taxonomic scope" value="Eukaryota"/>
</dbReference>
<evidence type="ECO:0000313" key="7">
    <source>
        <dbReference type="EMBL" id="EKM83197.1"/>
    </source>
</evidence>
<accession>K5XIQ6</accession>
<evidence type="ECO:0000256" key="3">
    <source>
        <dbReference type="ARBA" id="ARBA00022723"/>
    </source>
</evidence>
<gene>
    <name evidence="7" type="ORF">AGABI1DRAFT_104918</name>
</gene>
<protein>
    <recommendedName>
        <fullName evidence="9">Cytochrome P450</fullName>
    </recommendedName>
</protein>
<organism evidence="7 8">
    <name type="scientific">Agaricus bisporus var. burnettii (strain JB137-S8 / ATCC MYA-4627 / FGSC 10392)</name>
    <name type="common">White button mushroom</name>
    <dbReference type="NCBI Taxonomy" id="597362"/>
    <lineage>
        <taxon>Eukaryota</taxon>
        <taxon>Fungi</taxon>
        <taxon>Dikarya</taxon>
        <taxon>Basidiomycota</taxon>
        <taxon>Agaricomycotina</taxon>
        <taxon>Agaricomycetes</taxon>
        <taxon>Agaricomycetidae</taxon>
        <taxon>Agaricales</taxon>
        <taxon>Agaricineae</taxon>
        <taxon>Agaricaceae</taxon>
        <taxon>Agaricus</taxon>
    </lineage>
</organism>